<dbReference type="PANTHER" id="PTHR32309">
    <property type="entry name" value="TYROSINE-PROTEIN KINASE"/>
    <property type="match status" value="1"/>
</dbReference>
<dbReference type="RefSeq" id="WP_032549004.1">
    <property type="nucleotide sequence ID" value="NZ_JFFR01000002.1"/>
</dbReference>
<dbReference type="EMBL" id="JFFR01000002">
    <property type="protein sequence ID" value="KDN30024.1"/>
    <property type="molecule type" value="Genomic_DNA"/>
</dbReference>
<name>A0A066V0J8_9VIBR</name>
<dbReference type="InterPro" id="IPR027417">
    <property type="entry name" value="P-loop_NTPase"/>
</dbReference>
<evidence type="ECO:0000313" key="2">
    <source>
        <dbReference type="Proteomes" id="UP000027219"/>
    </source>
</evidence>
<evidence type="ECO:0000313" key="1">
    <source>
        <dbReference type="EMBL" id="KDN30024.1"/>
    </source>
</evidence>
<reference evidence="1 2" key="1">
    <citation type="submission" date="2014-02" db="EMBL/GenBank/DDBJ databases">
        <title>Vibrio fortis Dalian14 Genome Sequencing.</title>
        <authorList>
            <person name="Wang Y."/>
            <person name="Song L."/>
            <person name="Liu G."/>
            <person name="Ding J."/>
        </authorList>
    </citation>
    <scope>NUCLEOTIDE SEQUENCE [LARGE SCALE GENOMIC DNA]</scope>
    <source>
        <strain evidence="1 2">Dalian14</strain>
    </source>
</reference>
<organism evidence="1 2">
    <name type="scientific">Vibrio fortis</name>
    <dbReference type="NCBI Taxonomy" id="212667"/>
    <lineage>
        <taxon>Bacteria</taxon>
        <taxon>Pseudomonadati</taxon>
        <taxon>Pseudomonadota</taxon>
        <taxon>Gammaproteobacteria</taxon>
        <taxon>Vibrionales</taxon>
        <taxon>Vibrionaceae</taxon>
        <taxon>Vibrio</taxon>
    </lineage>
</organism>
<comment type="caution">
    <text evidence="1">The sequence shown here is derived from an EMBL/GenBank/DDBJ whole genome shotgun (WGS) entry which is preliminary data.</text>
</comment>
<proteinExistence type="predicted"/>
<dbReference type="Proteomes" id="UP000027219">
    <property type="component" value="Unassembled WGS sequence"/>
</dbReference>
<accession>A0A066V0J8</accession>
<dbReference type="InterPro" id="IPR050445">
    <property type="entry name" value="Bact_polysacc_biosynth/exp"/>
</dbReference>
<keyword evidence="2" id="KW-1185">Reference proteome</keyword>
<dbReference type="STRING" id="212667.VFDL14_04630"/>
<dbReference type="AlphaFoldDB" id="A0A066V0J8"/>
<sequence length="229" mass="25137">MTISATQAEVEKLYLTSELNGHRSTCITACQSGDGVTSIASAFAERCMLAGHSTLYVDLNLFNPAFHDLELVNLEQQGQLIEHKESKRLFVGVPAPREASAQLAFKDPTMLKNTVAQWLTQYDRVVIDTSPLLQVNKGNIPAQSVANACDSTLLVLAYGETTTSQLEQAKQLLSTDGILLSGAIMNMKHAPSFPQEIARQLNKMKFIPSKLRTSLCNKLSQNEFLNLPI</sequence>
<dbReference type="SUPFAM" id="SSF52540">
    <property type="entry name" value="P-loop containing nucleoside triphosphate hydrolases"/>
    <property type="match status" value="1"/>
</dbReference>
<gene>
    <name evidence="1" type="ORF">VFDL14_04630</name>
</gene>
<dbReference type="OrthoDB" id="5812594at2"/>
<protein>
    <submittedName>
        <fullName evidence="1">Chromosome partitioning protein ParA</fullName>
    </submittedName>
</protein>
<dbReference type="PANTHER" id="PTHR32309:SF31">
    <property type="entry name" value="CAPSULAR EXOPOLYSACCHARIDE FAMILY"/>
    <property type="match status" value="1"/>
</dbReference>
<dbReference type="Gene3D" id="3.40.50.300">
    <property type="entry name" value="P-loop containing nucleotide triphosphate hydrolases"/>
    <property type="match status" value="1"/>
</dbReference>